<proteinExistence type="predicted"/>
<dbReference type="PANTHER" id="PTHR38434:SF1">
    <property type="entry name" value="BLL2549 PROTEIN"/>
    <property type="match status" value="1"/>
</dbReference>
<feature type="transmembrane region" description="Helical" evidence="2">
    <location>
        <begin position="503"/>
        <end position="522"/>
    </location>
</feature>
<feature type="compositionally biased region" description="Pro residues" evidence="1">
    <location>
        <begin position="74"/>
        <end position="103"/>
    </location>
</feature>
<feature type="transmembrane region" description="Helical" evidence="2">
    <location>
        <begin position="830"/>
        <end position="853"/>
    </location>
</feature>
<evidence type="ECO:0000313" key="4">
    <source>
        <dbReference type="EMBL" id="MBS7458372.1"/>
    </source>
</evidence>
<reference evidence="3" key="2">
    <citation type="submission" date="2021-04" db="EMBL/GenBank/DDBJ databases">
        <authorList>
            <person name="Karlyshev A.V."/>
        </authorList>
    </citation>
    <scope>NUCLEOTIDE SEQUENCE</scope>
    <source>
        <strain evidence="3">LMG 29479</strain>
    </source>
</reference>
<accession>A0A8J8AZF8</accession>
<feature type="transmembrane region" description="Helical" evidence="2">
    <location>
        <begin position="710"/>
        <end position="733"/>
    </location>
</feature>
<feature type="transmembrane region" description="Helical" evidence="2">
    <location>
        <begin position="258"/>
        <end position="277"/>
    </location>
</feature>
<sequence length="871" mass="90441">MSSLLVLVALVLLALPVAIVVALVMVAGLRRRVADLERDVQALRVRRADAPASAPRAGAAAQEGPAQAAFVESAPPPAAAVPPPAAPAPRPATVPLPPSPPRGPGTVERGVAAIRGWFTEGNVPVKIGVLVLLAGVAALLKYASDQGLLRVPVELRLAGIAAAATATLVFAWRQRLRRRAFALSLQGGAVGVLLLTVFGAFRLYGLLPPGMAFALSVVLVAGACVLAVLQDALALAVFGILAGFLAPLWLSTGGGSHVALFSYYALLNAGVFAIAWWRAWRLLNLLGFVFTFGIGTAWGVLAYTPTDFASTEPFLLLFFAFYLAIPVLYARRRAGGRDLVDGSLVFGTPLVAFALQAALLDGARMPLALCALGLAALYAALAWTLRGRERRALLAQSHALLAVGFATLAIPLALSAQATASAFALEGAALVWLGLRQARLLPQVSGTALQALAACAFALGVLFSGPEHTPLVNPTCTSGLLVALAGFASAWSYAAAARPRAALAWYVWGLAWWAGIALNEIADFVAPHLQPAAAFVFAVASGWLAAEVARRRPAVALAWTTAAGLAAGVAFALVQAWRVDQPFALPAGWAWLAFAAFGARSLVALRGPASRAVVAAHAAWLWTWPLATSLGLHGLLAGPDVGTGWRHVAVLLPWWIAALLAAARPAWLAVPLAAGFGAWRRALLASYMAVLVAGWLPALFAAGAPAPLPWLPLLNPLDLMQAAILALAVHLAATTPRLGRWRVPVLAFGAFALANASLLRSLHHWAGVIWSTSMFSTSLVQTALTLLWSVLGVAGWIVGSRRGLRTVWLAGALLMGVVLLKLVLVDRQHLGNLLGIVSFIGFGVLCTAVGFFAPAPPRAAAADAGAAGAAQ</sequence>
<evidence type="ECO:0000256" key="1">
    <source>
        <dbReference type="SAM" id="MobiDB-lite"/>
    </source>
</evidence>
<reference evidence="4 5" key="1">
    <citation type="journal article" date="2021" name="Microbiol. Resour. Announc.">
        <title>Draft Genome Sequence of Coralloluteibacterium stylophorae LMG 29479T.</title>
        <authorList>
            <person name="Karlyshev A.V."/>
            <person name="Kudryashova E.B."/>
            <person name="Ariskina E.V."/>
            <person name="Conroy A.P."/>
            <person name="Abidueva E.Y."/>
        </authorList>
    </citation>
    <scope>NUCLEOTIDE SEQUENCE [LARGE SCALE GENOMIC DNA]</scope>
    <source>
        <strain evidence="4 5">LMG 29479</strain>
    </source>
</reference>
<dbReference type="InterPro" id="IPR019286">
    <property type="entry name" value="DUF2339_TM"/>
</dbReference>
<dbReference type="PIRSF" id="PIRSF035905">
    <property type="entry name" value="UCP035905_mp"/>
    <property type="match status" value="1"/>
</dbReference>
<feature type="transmembrane region" description="Helical" evidence="2">
    <location>
        <begin position="123"/>
        <end position="143"/>
    </location>
</feature>
<feature type="transmembrane region" description="Helical" evidence="2">
    <location>
        <begin position="282"/>
        <end position="301"/>
    </location>
</feature>
<feature type="transmembrane region" description="Helical" evidence="2">
    <location>
        <begin position="682"/>
        <end position="704"/>
    </location>
</feature>
<feature type="transmembrane region" description="Helical" evidence="2">
    <location>
        <begin position="392"/>
        <end position="412"/>
    </location>
</feature>
<keyword evidence="2" id="KW-0472">Membrane</keyword>
<dbReference type="AlphaFoldDB" id="A0A8J8AZF8"/>
<feature type="transmembrane region" description="Helical" evidence="2">
    <location>
        <begin position="583"/>
        <end position="605"/>
    </location>
</feature>
<protein>
    <submittedName>
        <fullName evidence="3">DUF2339 domain-containing protein</fullName>
    </submittedName>
</protein>
<feature type="transmembrane region" description="Helical" evidence="2">
    <location>
        <begin position="556"/>
        <end position="577"/>
    </location>
</feature>
<evidence type="ECO:0000313" key="3">
    <source>
        <dbReference type="EMBL" id="MBR0563709.1"/>
    </source>
</evidence>
<keyword evidence="5" id="KW-1185">Reference proteome</keyword>
<feature type="transmembrane region" description="Helical" evidence="2">
    <location>
        <begin position="612"/>
        <end position="632"/>
    </location>
</feature>
<dbReference type="EMBL" id="JAGQFT020000010">
    <property type="protein sequence ID" value="MBS7458372.1"/>
    <property type="molecule type" value="Genomic_DNA"/>
</dbReference>
<keyword evidence="2" id="KW-0812">Transmembrane</keyword>
<feature type="transmembrane region" description="Helical" evidence="2">
    <location>
        <begin position="313"/>
        <end position="330"/>
    </location>
</feature>
<feature type="transmembrane region" description="Helical" evidence="2">
    <location>
        <begin position="418"/>
        <end position="435"/>
    </location>
</feature>
<dbReference type="EMBL" id="JAGQFT010000166">
    <property type="protein sequence ID" value="MBR0563709.1"/>
    <property type="molecule type" value="Genomic_DNA"/>
</dbReference>
<feature type="transmembrane region" description="Helical" evidence="2">
    <location>
        <begin position="745"/>
        <end position="766"/>
    </location>
</feature>
<dbReference type="RefSeq" id="WP_211927606.1">
    <property type="nucleotide sequence ID" value="NZ_JAGQFT020000010.1"/>
</dbReference>
<feature type="transmembrane region" description="Helical" evidence="2">
    <location>
        <begin position="155"/>
        <end position="173"/>
    </location>
</feature>
<feature type="transmembrane region" description="Helical" evidence="2">
    <location>
        <begin position="447"/>
        <end position="465"/>
    </location>
</feature>
<dbReference type="InterPro" id="IPR014600">
    <property type="entry name" value="UCP035905_mem"/>
</dbReference>
<organism evidence="3">
    <name type="scientific">Coralloluteibacterium stylophorae</name>
    <dbReference type="NCBI Taxonomy" id="1776034"/>
    <lineage>
        <taxon>Bacteria</taxon>
        <taxon>Pseudomonadati</taxon>
        <taxon>Pseudomonadota</taxon>
        <taxon>Gammaproteobacteria</taxon>
        <taxon>Lysobacterales</taxon>
        <taxon>Lysobacteraceae</taxon>
        <taxon>Coralloluteibacterium</taxon>
    </lineage>
</organism>
<feature type="transmembrane region" description="Helical" evidence="2">
    <location>
        <begin position="210"/>
        <end position="229"/>
    </location>
</feature>
<dbReference type="PANTHER" id="PTHR38434">
    <property type="entry name" value="BLL2549 PROTEIN"/>
    <property type="match status" value="1"/>
</dbReference>
<feature type="transmembrane region" description="Helical" evidence="2">
    <location>
        <begin position="528"/>
        <end position="549"/>
    </location>
</feature>
<feature type="transmembrane region" description="Helical" evidence="2">
    <location>
        <begin position="471"/>
        <end position="491"/>
    </location>
</feature>
<gene>
    <name evidence="4" type="ORF">KB893_014630</name>
    <name evidence="3" type="ORF">KB893_14485</name>
</gene>
<feature type="transmembrane region" description="Helical" evidence="2">
    <location>
        <begin position="180"/>
        <end position="204"/>
    </location>
</feature>
<feature type="transmembrane region" description="Helical" evidence="2">
    <location>
        <begin position="6"/>
        <end position="29"/>
    </location>
</feature>
<comment type="caution">
    <text evidence="3">The sequence shown here is derived from an EMBL/GenBank/DDBJ whole genome shotgun (WGS) entry which is preliminary data.</text>
</comment>
<evidence type="ECO:0000256" key="2">
    <source>
        <dbReference type="SAM" id="Phobius"/>
    </source>
</evidence>
<feature type="transmembrane region" description="Helical" evidence="2">
    <location>
        <begin position="342"/>
        <end position="359"/>
    </location>
</feature>
<dbReference type="Pfam" id="PF10101">
    <property type="entry name" value="DUF2339"/>
    <property type="match status" value="1"/>
</dbReference>
<name>A0A8J8AZF8_9GAMM</name>
<feature type="transmembrane region" description="Helical" evidence="2">
    <location>
        <begin position="806"/>
        <end position="824"/>
    </location>
</feature>
<keyword evidence="2" id="KW-1133">Transmembrane helix</keyword>
<feature type="region of interest" description="Disordered" evidence="1">
    <location>
        <begin position="72"/>
        <end position="105"/>
    </location>
</feature>
<feature type="transmembrane region" description="Helical" evidence="2">
    <location>
        <begin position="234"/>
        <end position="252"/>
    </location>
</feature>
<feature type="transmembrane region" description="Helical" evidence="2">
    <location>
        <begin position="365"/>
        <end position="385"/>
    </location>
</feature>
<feature type="transmembrane region" description="Helical" evidence="2">
    <location>
        <begin position="652"/>
        <end position="670"/>
    </location>
</feature>
<feature type="transmembrane region" description="Helical" evidence="2">
    <location>
        <begin position="778"/>
        <end position="799"/>
    </location>
</feature>
<dbReference type="Proteomes" id="UP000675747">
    <property type="component" value="Unassembled WGS sequence"/>
</dbReference>
<evidence type="ECO:0000313" key="5">
    <source>
        <dbReference type="Proteomes" id="UP000675747"/>
    </source>
</evidence>